<name>A0A0P0VKA9_ORYSJ</name>
<evidence type="ECO:0000313" key="3">
    <source>
        <dbReference type="Proteomes" id="UP000059680"/>
    </source>
</evidence>
<protein>
    <submittedName>
        <fullName evidence="2">Os02g0552700 protein</fullName>
    </submittedName>
</protein>
<feature type="non-terminal residue" evidence="2">
    <location>
        <position position="1"/>
    </location>
</feature>
<dbReference type="EMBL" id="AP014958">
    <property type="protein sequence ID" value="BAS79184.1"/>
    <property type="molecule type" value="Genomic_DNA"/>
</dbReference>
<evidence type="ECO:0000256" key="1">
    <source>
        <dbReference type="SAM" id="SignalP"/>
    </source>
</evidence>
<dbReference type="InParanoid" id="A0A0P0VKA9"/>
<gene>
    <name evidence="2" type="ordered locus">Os02g0552700</name>
    <name evidence="2" type="ORF">OSNPB_020552700</name>
</gene>
<keyword evidence="1" id="KW-0732">Signal</keyword>
<reference evidence="3" key="1">
    <citation type="journal article" date="2005" name="Nature">
        <title>The map-based sequence of the rice genome.</title>
        <authorList>
            <consortium name="International rice genome sequencing project (IRGSP)"/>
            <person name="Matsumoto T."/>
            <person name="Wu J."/>
            <person name="Kanamori H."/>
            <person name="Katayose Y."/>
            <person name="Fujisawa M."/>
            <person name="Namiki N."/>
            <person name="Mizuno H."/>
            <person name="Yamamoto K."/>
            <person name="Antonio B.A."/>
            <person name="Baba T."/>
            <person name="Sakata K."/>
            <person name="Nagamura Y."/>
            <person name="Aoki H."/>
            <person name="Arikawa K."/>
            <person name="Arita K."/>
            <person name="Bito T."/>
            <person name="Chiden Y."/>
            <person name="Fujitsuka N."/>
            <person name="Fukunaka R."/>
            <person name="Hamada M."/>
            <person name="Harada C."/>
            <person name="Hayashi A."/>
            <person name="Hijishita S."/>
            <person name="Honda M."/>
            <person name="Hosokawa S."/>
            <person name="Ichikawa Y."/>
            <person name="Idonuma A."/>
            <person name="Iijima M."/>
            <person name="Ikeda M."/>
            <person name="Ikeno M."/>
            <person name="Ito K."/>
            <person name="Ito S."/>
            <person name="Ito T."/>
            <person name="Ito Y."/>
            <person name="Ito Y."/>
            <person name="Iwabuchi A."/>
            <person name="Kamiya K."/>
            <person name="Karasawa W."/>
            <person name="Kurita K."/>
            <person name="Katagiri S."/>
            <person name="Kikuta A."/>
            <person name="Kobayashi H."/>
            <person name="Kobayashi N."/>
            <person name="Machita K."/>
            <person name="Maehara T."/>
            <person name="Masukawa M."/>
            <person name="Mizubayashi T."/>
            <person name="Mukai Y."/>
            <person name="Nagasaki H."/>
            <person name="Nagata Y."/>
            <person name="Naito S."/>
            <person name="Nakashima M."/>
            <person name="Nakama Y."/>
            <person name="Nakamichi Y."/>
            <person name="Nakamura M."/>
            <person name="Meguro A."/>
            <person name="Negishi M."/>
            <person name="Ohta I."/>
            <person name="Ohta T."/>
            <person name="Okamoto M."/>
            <person name="Ono N."/>
            <person name="Saji S."/>
            <person name="Sakaguchi M."/>
            <person name="Sakai K."/>
            <person name="Shibata M."/>
            <person name="Shimokawa T."/>
            <person name="Song J."/>
            <person name="Takazaki Y."/>
            <person name="Terasawa K."/>
            <person name="Tsugane M."/>
            <person name="Tsuji K."/>
            <person name="Ueda S."/>
            <person name="Waki K."/>
            <person name="Yamagata H."/>
            <person name="Yamamoto M."/>
            <person name="Yamamoto S."/>
            <person name="Yamane H."/>
            <person name="Yoshiki S."/>
            <person name="Yoshihara R."/>
            <person name="Yukawa K."/>
            <person name="Zhong H."/>
            <person name="Yano M."/>
            <person name="Yuan Q."/>
            <person name="Ouyang S."/>
            <person name="Liu J."/>
            <person name="Jones K.M."/>
            <person name="Gansberger K."/>
            <person name="Moffat K."/>
            <person name="Hill J."/>
            <person name="Bera J."/>
            <person name="Fadrosh D."/>
            <person name="Jin S."/>
            <person name="Johri S."/>
            <person name="Kim M."/>
            <person name="Overton L."/>
            <person name="Reardon M."/>
            <person name="Tsitrin T."/>
            <person name="Vuong H."/>
            <person name="Weaver B."/>
            <person name="Ciecko A."/>
            <person name="Tallon L."/>
            <person name="Jackson J."/>
            <person name="Pai G."/>
            <person name="Aken S.V."/>
            <person name="Utterback T."/>
            <person name="Reidmuller S."/>
            <person name="Feldblyum T."/>
            <person name="Hsiao J."/>
            <person name="Zismann V."/>
            <person name="Iobst S."/>
            <person name="de Vazeille A.R."/>
            <person name="Buell C.R."/>
            <person name="Ying K."/>
            <person name="Li Y."/>
            <person name="Lu T."/>
            <person name="Huang Y."/>
            <person name="Zhao Q."/>
            <person name="Feng Q."/>
            <person name="Zhang L."/>
            <person name="Zhu J."/>
            <person name="Weng Q."/>
            <person name="Mu J."/>
            <person name="Lu Y."/>
            <person name="Fan D."/>
            <person name="Liu Y."/>
            <person name="Guan J."/>
            <person name="Zhang Y."/>
            <person name="Yu S."/>
            <person name="Liu X."/>
            <person name="Zhang Y."/>
            <person name="Hong G."/>
            <person name="Han B."/>
            <person name="Choisne N."/>
            <person name="Demange N."/>
            <person name="Orjeda G."/>
            <person name="Samain S."/>
            <person name="Cattolico L."/>
            <person name="Pelletier E."/>
            <person name="Couloux A."/>
            <person name="Segurens B."/>
            <person name="Wincker P."/>
            <person name="D'Hont A."/>
            <person name="Scarpelli C."/>
            <person name="Weissenbach J."/>
            <person name="Salanoubat M."/>
            <person name="Quetier F."/>
            <person name="Yu Y."/>
            <person name="Kim H.R."/>
            <person name="Rambo T."/>
            <person name="Currie J."/>
            <person name="Collura K."/>
            <person name="Luo M."/>
            <person name="Yang T."/>
            <person name="Ammiraju J.S.S."/>
            <person name="Engler F."/>
            <person name="Soderlund C."/>
            <person name="Wing R.A."/>
            <person name="Palmer L.E."/>
            <person name="de la Bastide M."/>
            <person name="Spiegel L."/>
            <person name="Nascimento L."/>
            <person name="Zutavern T."/>
            <person name="O'Shaughnessy A."/>
            <person name="Dike S."/>
            <person name="Dedhia N."/>
            <person name="Preston R."/>
            <person name="Balija V."/>
            <person name="McCombie W.R."/>
            <person name="Chow T."/>
            <person name="Chen H."/>
            <person name="Chung M."/>
            <person name="Chen C."/>
            <person name="Shaw J."/>
            <person name="Wu H."/>
            <person name="Hsiao K."/>
            <person name="Chao Y."/>
            <person name="Chu M."/>
            <person name="Cheng C."/>
            <person name="Hour A."/>
            <person name="Lee P."/>
            <person name="Lin S."/>
            <person name="Lin Y."/>
            <person name="Liou J."/>
            <person name="Liu S."/>
            <person name="Hsing Y."/>
            <person name="Raghuvanshi S."/>
            <person name="Mohanty A."/>
            <person name="Bharti A.K."/>
            <person name="Gaur A."/>
            <person name="Gupta V."/>
            <person name="Kumar D."/>
            <person name="Ravi V."/>
            <person name="Vij S."/>
            <person name="Kapur A."/>
            <person name="Khurana P."/>
            <person name="Khurana P."/>
            <person name="Khurana J.P."/>
            <person name="Tyagi A.K."/>
            <person name="Gaikwad K."/>
            <person name="Singh A."/>
            <person name="Dalal V."/>
            <person name="Srivastava S."/>
            <person name="Dixit A."/>
            <person name="Pal A.K."/>
            <person name="Ghazi I.A."/>
            <person name="Yadav M."/>
            <person name="Pandit A."/>
            <person name="Bhargava A."/>
            <person name="Sureshbabu K."/>
            <person name="Batra K."/>
            <person name="Sharma T.R."/>
            <person name="Mohapatra T."/>
            <person name="Singh N.K."/>
            <person name="Messing J."/>
            <person name="Nelson A.B."/>
            <person name="Fuks G."/>
            <person name="Kavchok S."/>
            <person name="Keizer G."/>
            <person name="Linton E."/>
            <person name="Llaca V."/>
            <person name="Song R."/>
            <person name="Tanyolac B."/>
            <person name="Young S."/>
            <person name="Ho-Il K."/>
            <person name="Hahn J.H."/>
            <person name="Sangsakoo G."/>
            <person name="Vanavichit A."/>
            <person name="de Mattos Luiz.A.T."/>
            <person name="Zimmer P.D."/>
            <person name="Malone G."/>
            <person name="Dellagostin O."/>
            <person name="de Oliveira A.C."/>
            <person name="Bevan M."/>
            <person name="Bancroft I."/>
            <person name="Minx P."/>
            <person name="Cordum H."/>
            <person name="Wilson R."/>
            <person name="Cheng Z."/>
            <person name="Jin W."/>
            <person name="Jiang J."/>
            <person name="Leong S.A."/>
            <person name="Iwama H."/>
            <person name="Gojobori T."/>
            <person name="Itoh T."/>
            <person name="Niimura Y."/>
            <person name="Fujii Y."/>
            <person name="Habara T."/>
            <person name="Sakai H."/>
            <person name="Sato Y."/>
            <person name="Wilson G."/>
            <person name="Kumar K."/>
            <person name="McCouch S."/>
            <person name="Juretic N."/>
            <person name="Hoen D."/>
            <person name="Wright S."/>
            <person name="Bruskiewich R."/>
            <person name="Bureau T."/>
            <person name="Miyao A."/>
            <person name="Hirochika H."/>
            <person name="Nishikawa T."/>
            <person name="Kadowaki K."/>
            <person name="Sugiura M."/>
            <person name="Burr B."/>
            <person name="Sasaki T."/>
        </authorList>
    </citation>
    <scope>NUCLEOTIDE SEQUENCE [LARGE SCALE GENOMIC DNA]</scope>
    <source>
        <strain evidence="3">cv. Nipponbare</strain>
    </source>
</reference>
<reference evidence="2 3" key="3">
    <citation type="journal article" date="2013" name="Rice">
        <title>Improvement of the Oryza sativa Nipponbare reference genome using next generation sequence and optical map data.</title>
        <authorList>
            <person name="Kawahara Y."/>
            <person name="de la Bastide M."/>
            <person name="Hamilton J.P."/>
            <person name="Kanamori H."/>
            <person name="McCombie W.R."/>
            <person name="Ouyang S."/>
            <person name="Schwartz D.C."/>
            <person name="Tanaka T."/>
            <person name="Wu J."/>
            <person name="Zhou S."/>
            <person name="Childs K.L."/>
            <person name="Davidson R.M."/>
            <person name="Lin H."/>
            <person name="Quesada-Ocampo L."/>
            <person name="Vaillancourt B."/>
            <person name="Sakai H."/>
            <person name="Lee S.S."/>
            <person name="Kim J."/>
            <person name="Numa H."/>
            <person name="Itoh T."/>
            <person name="Buell C.R."/>
            <person name="Matsumoto T."/>
        </authorList>
    </citation>
    <scope>NUCLEOTIDE SEQUENCE [LARGE SCALE GENOMIC DNA]</scope>
    <source>
        <strain evidence="3">cv. Nipponbare</strain>
    </source>
</reference>
<dbReference type="Gramene" id="Os02t0552700-01">
    <property type="protein sequence ID" value="Os02t0552700-01"/>
    <property type="gene ID" value="Os02g0552700"/>
</dbReference>
<dbReference type="Proteomes" id="UP000059680">
    <property type="component" value="Chromosome 2"/>
</dbReference>
<feature type="signal peptide" evidence="1">
    <location>
        <begin position="1"/>
        <end position="31"/>
    </location>
</feature>
<keyword evidence="3" id="KW-1185">Reference proteome</keyword>
<dbReference type="AlphaFoldDB" id="A0A0P0VKA9"/>
<feature type="chain" id="PRO_5006056367" evidence="1">
    <location>
        <begin position="32"/>
        <end position="76"/>
    </location>
</feature>
<accession>A0A0P0VKA9</accession>
<sequence length="76" mass="8005">VHRSLQPLVTRLLRSAVVAALPLLLPLCAAGANSGDNTSSPVSKSLSSQFVKFSSAGLDGNIRPLSWRWSSALHGH</sequence>
<evidence type="ECO:0000313" key="2">
    <source>
        <dbReference type="EMBL" id="BAS79184.1"/>
    </source>
</evidence>
<proteinExistence type="predicted"/>
<organism evidence="2 3">
    <name type="scientific">Oryza sativa subsp. japonica</name>
    <name type="common">Rice</name>
    <dbReference type="NCBI Taxonomy" id="39947"/>
    <lineage>
        <taxon>Eukaryota</taxon>
        <taxon>Viridiplantae</taxon>
        <taxon>Streptophyta</taxon>
        <taxon>Embryophyta</taxon>
        <taxon>Tracheophyta</taxon>
        <taxon>Spermatophyta</taxon>
        <taxon>Magnoliopsida</taxon>
        <taxon>Liliopsida</taxon>
        <taxon>Poales</taxon>
        <taxon>Poaceae</taxon>
        <taxon>BOP clade</taxon>
        <taxon>Oryzoideae</taxon>
        <taxon>Oryzeae</taxon>
        <taxon>Oryzinae</taxon>
        <taxon>Oryza</taxon>
        <taxon>Oryza sativa</taxon>
    </lineage>
</organism>
<dbReference type="PaxDb" id="39947-A0A0P0VKA9"/>
<reference evidence="2 3" key="2">
    <citation type="journal article" date="2013" name="Plant Cell Physiol.">
        <title>Rice Annotation Project Database (RAP-DB): an integrative and interactive database for rice genomics.</title>
        <authorList>
            <person name="Sakai H."/>
            <person name="Lee S.S."/>
            <person name="Tanaka T."/>
            <person name="Numa H."/>
            <person name="Kim J."/>
            <person name="Kawahara Y."/>
            <person name="Wakimoto H."/>
            <person name="Yang C.C."/>
            <person name="Iwamoto M."/>
            <person name="Abe T."/>
            <person name="Yamada Y."/>
            <person name="Muto A."/>
            <person name="Inokuchi H."/>
            <person name="Ikemura T."/>
            <person name="Matsumoto T."/>
            <person name="Sasaki T."/>
            <person name="Itoh T."/>
        </authorList>
    </citation>
    <scope>NUCLEOTIDE SEQUENCE [LARGE SCALE GENOMIC DNA]</scope>
    <source>
        <strain evidence="3">cv. Nipponbare</strain>
    </source>
</reference>